<dbReference type="Gene3D" id="2.40.160.50">
    <property type="entry name" value="membrane protein fhac: a member of the omp85/tpsb transporter family"/>
    <property type="match status" value="1"/>
</dbReference>
<gene>
    <name evidence="5" type="ORF">QE417_004315</name>
</gene>
<evidence type="ECO:0000256" key="3">
    <source>
        <dbReference type="SAM" id="SignalP"/>
    </source>
</evidence>
<comment type="subcellular location">
    <subcellularLocation>
        <location evidence="1">Membrane</location>
    </subcellularLocation>
</comment>
<name>A0ABU3GZP2_9SPHI</name>
<feature type="chain" id="PRO_5046825591" description="Bacterial surface antigen (D15) domain-containing protein" evidence="3">
    <location>
        <begin position="21"/>
        <end position="414"/>
    </location>
</feature>
<dbReference type="EMBL" id="JAVLVU010000001">
    <property type="protein sequence ID" value="MDT3405243.1"/>
    <property type="molecule type" value="Genomic_DNA"/>
</dbReference>
<evidence type="ECO:0000256" key="1">
    <source>
        <dbReference type="ARBA" id="ARBA00004370"/>
    </source>
</evidence>
<feature type="domain" description="Bacterial surface antigen (D15)" evidence="4">
    <location>
        <begin position="164"/>
        <end position="399"/>
    </location>
</feature>
<evidence type="ECO:0000256" key="2">
    <source>
        <dbReference type="ARBA" id="ARBA00023136"/>
    </source>
</evidence>
<evidence type="ECO:0000313" key="5">
    <source>
        <dbReference type="EMBL" id="MDT3405243.1"/>
    </source>
</evidence>
<keyword evidence="2" id="KW-0472">Membrane</keyword>
<evidence type="ECO:0000259" key="4">
    <source>
        <dbReference type="Pfam" id="PF01103"/>
    </source>
</evidence>
<proteinExistence type="predicted"/>
<keyword evidence="3" id="KW-0732">Signal</keyword>
<keyword evidence="6" id="KW-1185">Reference proteome</keyword>
<organism evidence="5 6">
    <name type="scientific">Mucilaginibacter terrae</name>
    <dbReference type="NCBI Taxonomy" id="1955052"/>
    <lineage>
        <taxon>Bacteria</taxon>
        <taxon>Pseudomonadati</taxon>
        <taxon>Bacteroidota</taxon>
        <taxon>Sphingobacteriia</taxon>
        <taxon>Sphingobacteriales</taxon>
        <taxon>Sphingobacteriaceae</taxon>
        <taxon>Mucilaginibacter</taxon>
    </lineage>
</organism>
<sequence>MIIRLKFLLSMLLFPVALLAQDSNAVVSTFKQVQYDTVGQKDLIDVFKLVFKPKTRSSSRVEPQEGKVYFSFLPTASTLPSGGGKMFVTSTTASFYMGNDKTTNLSNISFTPYFNFNGRFGLPLRSSVWLNDNKWYIAGDTRFLVYPQDTWGLGGNTPENARMRVDYKYIRFYQSLLRRIKPYLFAGIGYNLDYHMRIVTNKQDPELGDASGYQFGTAYGQNSFSSGVTLNLLYDTRNNSINPLPGCYANLVYRYNSEVFGSNRSWSSVYADIRKYISLSPGNTSRQNTLALWSYFWTTMDRGTPYLSLPAVGWDFYNNSGRGIEQNRYRGQALWYSEAEYRRSITRNGLLGFVLFANVTTVNEPDTRQFNYFHPAGGGGLRIKFNKTSNTNIAIDYGMSKGFSSIRFGLGEAF</sequence>
<reference evidence="6" key="1">
    <citation type="submission" date="2023-07" db="EMBL/GenBank/DDBJ databases">
        <title>Functional and genomic diversity of the sorghum phyllosphere microbiome.</title>
        <authorList>
            <person name="Shade A."/>
        </authorList>
    </citation>
    <scope>NUCLEOTIDE SEQUENCE [LARGE SCALE GENOMIC DNA]</scope>
    <source>
        <strain evidence="6">SORGH_AS_0422</strain>
    </source>
</reference>
<accession>A0ABU3GZP2</accession>
<comment type="caution">
    <text evidence="5">The sequence shown here is derived from an EMBL/GenBank/DDBJ whole genome shotgun (WGS) entry which is preliminary data.</text>
</comment>
<evidence type="ECO:0000313" key="6">
    <source>
        <dbReference type="Proteomes" id="UP001258315"/>
    </source>
</evidence>
<dbReference type="Pfam" id="PF01103">
    <property type="entry name" value="Omp85"/>
    <property type="match status" value="1"/>
</dbReference>
<feature type="signal peptide" evidence="3">
    <location>
        <begin position="1"/>
        <end position="20"/>
    </location>
</feature>
<protein>
    <recommendedName>
        <fullName evidence="4">Bacterial surface antigen (D15) domain-containing protein</fullName>
    </recommendedName>
</protein>
<dbReference type="Proteomes" id="UP001258315">
    <property type="component" value="Unassembled WGS sequence"/>
</dbReference>
<dbReference type="InterPro" id="IPR000184">
    <property type="entry name" value="Bac_surfAg_D15"/>
</dbReference>